<gene>
    <name evidence="1" type="ORF">RCOM_0230000</name>
</gene>
<reference evidence="2" key="1">
    <citation type="journal article" date="2010" name="Nat. Biotechnol.">
        <title>Draft genome sequence of the oilseed species Ricinus communis.</title>
        <authorList>
            <person name="Chan A.P."/>
            <person name="Crabtree J."/>
            <person name="Zhao Q."/>
            <person name="Lorenzi H."/>
            <person name="Orvis J."/>
            <person name="Puiu D."/>
            <person name="Melake-Berhan A."/>
            <person name="Jones K.M."/>
            <person name="Redman J."/>
            <person name="Chen G."/>
            <person name="Cahoon E.B."/>
            <person name="Gedil M."/>
            <person name="Stanke M."/>
            <person name="Haas B.J."/>
            <person name="Wortman J.R."/>
            <person name="Fraser-Liggett C.M."/>
            <person name="Ravel J."/>
            <person name="Rabinowicz P.D."/>
        </authorList>
    </citation>
    <scope>NUCLEOTIDE SEQUENCE [LARGE SCALE GENOMIC DNA]</scope>
    <source>
        <strain evidence="2">cv. Hale</strain>
    </source>
</reference>
<proteinExistence type="predicted"/>
<evidence type="ECO:0000313" key="1">
    <source>
        <dbReference type="EMBL" id="EEF28007.1"/>
    </source>
</evidence>
<evidence type="ECO:0000313" key="2">
    <source>
        <dbReference type="Proteomes" id="UP000008311"/>
    </source>
</evidence>
<dbReference type="AlphaFoldDB" id="B9T814"/>
<dbReference type="Proteomes" id="UP000008311">
    <property type="component" value="Unassembled WGS sequence"/>
</dbReference>
<dbReference type="PANTHER" id="PTHR34222">
    <property type="entry name" value="GAG_PRE-INTEGRS DOMAIN-CONTAINING PROTEIN"/>
    <property type="match status" value="1"/>
</dbReference>
<dbReference type="eggNOG" id="KOG0017">
    <property type="taxonomic scope" value="Eukaryota"/>
</dbReference>
<sequence length="143" mass="16204">MEYGKTLGAFDICHIALVVHVNKSVSKCLLICNTFKFLNGVNESYQAIRSRIIIMKPFPTINQAYNMVIREEKQRSLLASPQNFHESAAMAVKKSISDLYCTQCWKSGHLKDKCYKIIGFPPDFKFTKGKNKSRSHVVVVGSQ</sequence>
<accession>B9T814</accession>
<dbReference type="InParanoid" id="B9T814"/>
<protein>
    <submittedName>
        <fullName evidence="1">Uncharacterized protein</fullName>
    </submittedName>
</protein>
<keyword evidence="2" id="KW-1185">Reference proteome</keyword>
<name>B9T814_RICCO</name>
<dbReference type="PANTHER" id="PTHR34222:SF97">
    <property type="entry name" value="CATALYTIC REGION, PUTATIVE-RELATED"/>
    <property type="match status" value="1"/>
</dbReference>
<organism evidence="1 2">
    <name type="scientific">Ricinus communis</name>
    <name type="common">Castor bean</name>
    <dbReference type="NCBI Taxonomy" id="3988"/>
    <lineage>
        <taxon>Eukaryota</taxon>
        <taxon>Viridiplantae</taxon>
        <taxon>Streptophyta</taxon>
        <taxon>Embryophyta</taxon>
        <taxon>Tracheophyta</taxon>
        <taxon>Spermatophyta</taxon>
        <taxon>Magnoliopsida</taxon>
        <taxon>eudicotyledons</taxon>
        <taxon>Gunneridae</taxon>
        <taxon>Pentapetalae</taxon>
        <taxon>rosids</taxon>
        <taxon>fabids</taxon>
        <taxon>Malpighiales</taxon>
        <taxon>Euphorbiaceae</taxon>
        <taxon>Acalyphoideae</taxon>
        <taxon>Acalypheae</taxon>
        <taxon>Ricinus</taxon>
    </lineage>
</organism>
<dbReference type="EMBL" id="EQ974885">
    <property type="protein sequence ID" value="EEF28007.1"/>
    <property type="molecule type" value="Genomic_DNA"/>
</dbReference>